<evidence type="ECO:0000313" key="1">
    <source>
        <dbReference type="EMBL" id="KAK2656829.1"/>
    </source>
</evidence>
<keyword evidence="2" id="KW-1185">Reference proteome</keyword>
<name>A0AAE0CMT2_9ROSI</name>
<accession>A0AAE0CMT2</accession>
<proteinExistence type="predicted"/>
<dbReference type="EMBL" id="JANJYI010000003">
    <property type="protein sequence ID" value="KAK2656829.1"/>
    <property type="molecule type" value="Genomic_DNA"/>
</dbReference>
<dbReference type="AlphaFoldDB" id="A0AAE0CMT2"/>
<organism evidence="1 2">
    <name type="scientific">Dipteronia dyeriana</name>
    <dbReference type="NCBI Taxonomy" id="168575"/>
    <lineage>
        <taxon>Eukaryota</taxon>
        <taxon>Viridiplantae</taxon>
        <taxon>Streptophyta</taxon>
        <taxon>Embryophyta</taxon>
        <taxon>Tracheophyta</taxon>
        <taxon>Spermatophyta</taxon>
        <taxon>Magnoliopsida</taxon>
        <taxon>eudicotyledons</taxon>
        <taxon>Gunneridae</taxon>
        <taxon>Pentapetalae</taxon>
        <taxon>rosids</taxon>
        <taxon>malvids</taxon>
        <taxon>Sapindales</taxon>
        <taxon>Sapindaceae</taxon>
        <taxon>Hippocastanoideae</taxon>
        <taxon>Acereae</taxon>
        <taxon>Dipteronia</taxon>
    </lineage>
</organism>
<evidence type="ECO:0000313" key="2">
    <source>
        <dbReference type="Proteomes" id="UP001280121"/>
    </source>
</evidence>
<comment type="caution">
    <text evidence="1">The sequence shown here is derived from an EMBL/GenBank/DDBJ whole genome shotgun (WGS) entry which is preliminary data.</text>
</comment>
<sequence>MDGIRSKWENCSRRSNSGLKIVNKVKAVKSFLKVQLKNRIVGGNESKKLEVELVQIELLAEKNGWSTILREERLVCLKKLWKQIRIDEQKWRQFSRIKWLKDSDRNLKFFHMMTNVRRKANFIGDIIIEGKSRKGMLDQIKSKRECFLFSGVILRRRSRVLLSGTVFT</sequence>
<dbReference type="Proteomes" id="UP001280121">
    <property type="component" value="Unassembled WGS sequence"/>
</dbReference>
<protein>
    <submittedName>
        <fullName evidence="1">Uncharacterized protein</fullName>
    </submittedName>
</protein>
<reference evidence="1" key="1">
    <citation type="journal article" date="2023" name="Plant J.">
        <title>Genome sequences and population genomics provide insights into the demographic history, inbreeding, and mutation load of two 'living fossil' tree species of Dipteronia.</title>
        <authorList>
            <person name="Feng Y."/>
            <person name="Comes H.P."/>
            <person name="Chen J."/>
            <person name="Zhu S."/>
            <person name="Lu R."/>
            <person name="Zhang X."/>
            <person name="Li P."/>
            <person name="Qiu J."/>
            <person name="Olsen K.M."/>
            <person name="Qiu Y."/>
        </authorList>
    </citation>
    <scope>NUCLEOTIDE SEQUENCE</scope>
    <source>
        <strain evidence="1">KIB01</strain>
    </source>
</reference>
<gene>
    <name evidence="1" type="ORF">Ddye_009881</name>
</gene>